<reference evidence="2 3" key="1">
    <citation type="journal article" date="2016" name="Front. Microbiol.">
        <title>Fuerstia marisgermanicae gen. nov., sp. nov., an Unusual Member of the Phylum Planctomycetes from the German Wadden Sea.</title>
        <authorList>
            <person name="Kohn T."/>
            <person name="Heuer A."/>
            <person name="Jogler M."/>
            <person name="Vollmers J."/>
            <person name="Boedeker C."/>
            <person name="Bunk B."/>
            <person name="Rast P."/>
            <person name="Borchert D."/>
            <person name="Glockner I."/>
            <person name="Freese H.M."/>
            <person name="Klenk H.P."/>
            <person name="Overmann J."/>
            <person name="Kaster A.K."/>
            <person name="Rohde M."/>
            <person name="Wiegand S."/>
            <person name="Jogler C."/>
        </authorList>
    </citation>
    <scope>NUCLEOTIDE SEQUENCE [LARGE SCALE GENOMIC DNA]</scope>
    <source>
        <strain evidence="2 3">NH11</strain>
    </source>
</reference>
<organism evidence="2 3">
    <name type="scientific">Fuerstiella marisgermanici</name>
    <dbReference type="NCBI Taxonomy" id="1891926"/>
    <lineage>
        <taxon>Bacteria</taxon>
        <taxon>Pseudomonadati</taxon>
        <taxon>Planctomycetota</taxon>
        <taxon>Planctomycetia</taxon>
        <taxon>Planctomycetales</taxon>
        <taxon>Planctomycetaceae</taxon>
        <taxon>Fuerstiella</taxon>
    </lineage>
</organism>
<sequence precursor="true">MTSRRCIFRLILVSIAVGSAYFSDHTAADEHSGTSKLHAHFNDQGIEVREGEQPVLFYQSAPKSRDGKFE</sequence>
<accession>A0A1P8WJW8</accession>
<dbReference type="KEGG" id="fmr:Fuma_03971"/>
<protein>
    <submittedName>
        <fullName evidence="2">Uncharacterized protein</fullName>
    </submittedName>
</protein>
<feature type="signal peptide" evidence="1">
    <location>
        <begin position="1"/>
        <end position="22"/>
    </location>
</feature>
<dbReference type="EMBL" id="CP017641">
    <property type="protein sequence ID" value="APZ94343.1"/>
    <property type="molecule type" value="Genomic_DNA"/>
</dbReference>
<keyword evidence="3" id="KW-1185">Reference proteome</keyword>
<keyword evidence="1" id="KW-0732">Signal</keyword>
<feature type="chain" id="PRO_5013383607" evidence="1">
    <location>
        <begin position="23"/>
        <end position="70"/>
    </location>
</feature>
<gene>
    <name evidence="2" type="ORF">Fuma_03971</name>
</gene>
<name>A0A1P8WJW8_9PLAN</name>
<dbReference type="Proteomes" id="UP000187735">
    <property type="component" value="Chromosome"/>
</dbReference>
<evidence type="ECO:0000256" key="1">
    <source>
        <dbReference type="SAM" id="SignalP"/>
    </source>
</evidence>
<dbReference type="RefSeq" id="WP_083732175.1">
    <property type="nucleotide sequence ID" value="NZ_CP017641.1"/>
</dbReference>
<proteinExistence type="predicted"/>
<evidence type="ECO:0000313" key="2">
    <source>
        <dbReference type="EMBL" id="APZ94343.1"/>
    </source>
</evidence>
<evidence type="ECO:0000313" key="3">
    <source>
        <dbReference type="Proteomes" id="UP000187735"/>
    </source>
</evidence>
<dbReference type="AlphaFoldDB" id="A0A1P8WJW8"/>